<comment type="caution">
    <text evidence="2">The sequence shown here is derived from an EMBL/GenBank/DDBJ whole genome shotgun (WGS) entry which is preliminary data.</text>
</comment>
<proteinExistence type="predicted"/>
<name>A0A8J5MC78_9STRA</name>
<accession>A0A8J5MC78</accession>
<gene>
    <name evidence="2" type="ORF">JG688_00017384</name>
</gene>
<dbReference type="Proteomes" id="UP000709295">
    <property type="component" value="Unassembled WGS sequence"/>
</dbReference>
<reference evidence="2" key="1">
    <citation type="submission" date="2021-01" db="EMBL/GenBank/DDBJ databases">
        <title>Phytophthora aleatoria, a newly-described species from Pinus radiata is distinct from Phytophthora cactorum isolates based on comparative genomics.</title>
        <authorList>
            <person name="Mcdougal R."/>
            <person name="Panda P."/>
            <person name="Williams N."/>
            <person name="Studholme D.J."/>
        </authorList>
    </citation>
    <scope>NUCLEOTIDE SEQUENCE</scope>
    <source>
        <strain evidence="2">NZFS 4037</strain>
    </source>
</reference>
<organism evidence="2 3">
    <name type="scientific">Phytophthora aleatoria</name>
    <dbReference type="NCBI Taxonomy" id="2496075"/>
    <lineage>
        <taxon>Eukaryota</taxon>
        <taxon>Sar</taxon>
        <taxon>Stramenopiles</taxon>
        <taxon>Oomycota</taxon>
        <taxon>Peronosporomycetes</taxon>
        <taxon>Peronosporales</taxon>
        <taxon>Peronosporaceae</taxon>
        <taxon>Phytophthora</taxon>
    </lineage>
</organism>
<protein>
    <submittedName>
        <fullName evidence="2">Uncharacterized protein</fullName>
    </submittedName>
</protein>
<dbReference type="EMBL" id="JAENGY010002547">
    <property type="protein sequence ID" value="KAG6943886.1"/>
    <property type="molecule type" value="Genomic_DNA"/>
</dbReference>
<evidence type="ECO:0000313" key="3">
    <source>
        <dbReference type="Proteomes" id="UP000709295"/>
    </source>
</evidence>
<evidence type="ECO:0000256" key="1">
    <source>
        <dbReference type="SAM" id="MobiDB-lite"/>
    </source>
</evidence>
<feature type="region of interest" description="Disordered" evidence="1">
    <location>
        <begin position="176"/>
        <end position="197"/>
    </location>
</feature>
<dbReference type="AlphaFoldDB" id="A0A8J5MC78"/>
<feature type="compositionally biased region" description="Polar residues" evidence="1">
    <location>
        <begin position="187"/>
        <end position="197"/>
    </location>
</feature>
<evidence type="ECO:0000313" key="2">
    <source>
        <dbReference type="EMBL" id="KAG6943886.1"/>
    </source>
</evidence>
<sequence length="197" mass="21995">MFVAPKLSAEQALRVLASMWELSRRNRRRFARTLVALQQHHCFRLRDAASLVDRSRSFDAMLDDAPAKARCHFTIAQLTVHAVKLKLPEDGVTTPSGDLVARVQVLVMLCRHLSEHADCSRLPEDGVTTPSGDLVARVQVLVMLCRHLSEHADCSRRVRMSNGSVQPCSESYSSAYRKSASRPSVLRLSTSTAENKR</sequence>
<keyword evidence="3" id="KW-1185">Reference proteome</keyword>